<dbReference type="GO" id="GO:0006281">
    <property type="term" value="P:DNA repair"/>
    <property type="evidence" value="ECO:0007669"/>
    <property type="project" value="TreeGrafter"/>
</dbReference>
<accession>A0A1B2J885</accession>
<evidence type="ECO:0000256" key="1">
    <source>
        <dbReference type="ARBA" id="ARBA00004123"/>
    </source>
</evidence>
<keyword evidence="2 5" id="KW-0853">WD repeat</keyword>
<feature type="domain" description="WDHD1/CFT4 second beta-propeller" evidence="7">
    <location>
        <begin position="432"/>
        <end position="727"/>
    </location>
</feature>
<proteinExistence type="predicted"/>
<evidence type="ECO:0000313" key="10">
    <source>
        <dbReference type="Proteomes" id="UP000094565"/>
    </source>
</evidence>
<gene>
    <name evidence="9" type="primary">CTF4</name>
    <name evidence="9" type="ORF">ATY40_BA7500203</name>
</gene>
<dbReference type="InterPro" id="IPR015943">
    <property type="entry name" value="WD40/YVTN_repeat-like_dom_sf"/>
</dbReference>
<protein>
    <submittedName>
        <fullName evidence="9">BA75_00203T0</fullName>
    </submittedName>
</protein>
<sequence>MSLEPVNQLVFSGGGQTIVKVTDDLRHMLVASQKGLLKIFDANHQENEPITIDILQDISSLSTCTNTDNIIATSKKGAVGYYSISDHSLNNTLFSSVLPIRDSCLTNGGNLAVVGGDDSELILLDPQGETNLIKKIGLNNEITSLSYNRVSNLVAVSLSNRVVRVYSLSSQSPELVSSIEGQIPKKIFQDDFDDSLEDEFDELDEEDNFTFKNDKAKDMAKDTNRVSTKPSWRPDGEVIAIPCEDNIIRLFSRNDDFTEEVAFPGEHRLSLVDLSWSPNGNYLASVDLEDRLIIWDTQQKTVTHSYNLSKPVYNVDWISVDDRYDVVLGTFDGHILRFNGIVPQTSTASVNKATPLFVDAEAAVSDVETNGIVAETISDADGDLDDFIIDTETGTTKRPSNGFHDEDEELFGEHSKKRKSPTIVSSTWKITPYSPGATPWSYDKRYLTINSFGYCWSVEQTANYTITVDFFNKDLHRSYHFKDVYGYDLASMNENALVLATSGSNSINPKASSTRRILFRPHDTDISQNWEREVPCQEDEYLTCVSVSNSVVVVATSYGYIRSYSLFGVAQTIEKTSPLVACMAHGNYIFSATLHGNSLRFSMQDLDGKYYQRDAALPVSVNGKNDFVFKGLFFSDDGDPCLVGHDDMLLVLARWRDPLQARWVPILDIGAGIRKAATSGDRIKSWPLGLMGEKFNCIIQRTGIIQSSSYPDFPLRLPTEIEIELPVNSEAYSKEEKSSNSEGNYVKAKVLGELLNDTIQNADEDEEGLEDSELRLFEYSRLYDKSLLLLLADACSKENTMKALALANELRDDKALSSAIKIAERSNLETLVQQIAELREERLEQSQSQT</sequence>
<evidence type="ECO:0000256" key="3">
    <source>
        <dbReference type="ARBA" id="ARBA00022737"/>
    </source>
</evidence>
<dbReference type="InterPro" id="IPR036322">
    <property type="entry name" value="WD40_repeat_dom_sf"/>
</dbReference>
<dbReference type="Pfam" id="PF12341">
    <property type="entry name" value="Mcl1_mid"/>
    <property type="match status" value="1"/>
</dbReference>
<feature type="domain" description="WDHD1/CFT4 helical bundle" evidence="8">
    <location>
        <begin position="740"/>
        <end position="845"/>
    </location>
</feature>
<dbReference type="PANTHER" id="PTHR19932">
    <property type="entry name" value="WD REPEAT AND HMG-BOX DNA BINDING PROTEIN"/>
    <property type="match status" value="1"/>
</dbReference>
<keyword evidence="6" id="KW-0175">Coiled coil</keyword>
<dbReference type="SUPFAM" id="SSF50978">
    <property type="entry name" value="WD40 repeat-like"/>
    <property type="match status" value="1"/>
</dbReference>
<dbReference type="GO" id="GO:0043596">
    <property type="term" value="C:nuclear replication fork"/>
    <property type="evidence" value="ECO:0007669"/>
    <property type="project" value="TreeGrafter"/>
</dbReference>
<reference evidence="9 10" key="1">
    <citation type="submission" date="2016-02" db="EMBL/GenBank/DDBJ databases">
        <title>Comparative genomic and transcriptomic foundation for Pichia pastoris.</title>
        <authorList>
            <person name="Love K.R."/>
            <person name="Shah K.A."/>
            <person name="Whittaker C.A."/>
            <person name="Wu J."/>
            <person name="Bartlett M.C."/>
            <person name="Ma D."/>
            <person name="Leeson R.L."/>
            <person name="Priest M."/>
            <person name="Young S.K."/>
            <person name="Love J.C."/>
        </authorList>
    </citation>
    <scope>NUCLEOTIDE SEQUENCE [LARGE SCALE GENOMIC DNA]</scope>
    <source>
        <strain evidence="9 10">ATCC 28485</strain>
    </source>
</reference>
<comment type="subcellular location">
    <subcellularLocation>
        <location evidence="1">Nucleus</location>
    </subcellularLocation>
</comment>
<feature type="coiled-coil region" evidence="6">
    <location>
        <begin position="821"/>
        <end position="848"/>
    </location>
</feature>
<keyword evidence="10" id="KW-1185">Reference proteome</keyword>
<dbReference type="OrthoDB" id="427368at2759"/>
<dbReference type="Proteomes" id="UP000094565">
    <property type="component" value="Chromosome 1"/>
</dbReference>
<name>A0A1B2J885_PICPA</name>
<dbReference type="Pfam" id="PF20946">
    <property type="entry name" value="Ctf4_C"/>
    <property type="match status" value="1"/>
</dbReference>
<feature type="repeat" description="WD" evidence="5">
    <location>
        <begin position="264"/>
        <end position="305"/>
    </location>
</feature>
<dbReference type="InterPro" id="IPR022100">
    <property type="entry name" value="WDHD1/CFT4_beta-prop_2nd"/>
</dbReference>
<evidence type="ECO:0000256" key="6">
    <source>
        <dbReference type="SAM" id="Coils"/>
    </source>
</evidence>
<dbReference type="GO" id="GO:0000278">
    <property type="term" value="P:mitotic cell cycle"/>
    <property type="evidence" value="ECO:0007669"/>
    <property type="project" value="TreeGrafter"/>
</dbReference>
<dbReference type="GO" id="GO:0006261">
    <property type="term" value="P:DNA-templated DNA replication"/>
    <property type="evidence" value="ECO:0007669"/>
    <property type="project" value="TreeGrafter"/>
</dbReference>
<dbReference type="SMART" id="SM00320">
    <property type="entry name" value="WD40"/>
    <property type="match status" value="4"/>
</dbReference>
<dbReference type="EMBL" id="CP014584">
    <property type="protein sequence ID" value="ANZ74190.1"/>
    <property type="molecule type" value="Genomic_DNA"/>
</dbReference>
<dbReference type="InterPro" id="IPR001680">
    <property type="entry name" value="WD40_rpt"/>
</dbReference>
<evidence type="ECO:0000259" key="8">
    <source>
        <dbReference type="Pfam" id="PF20946"/>
    </source>
</evidence>
<evidence type="ECO:0000256" key="4">
    <source>
        <dbReference type="ARBA" id="ARBA00023242"/>
    </source>
</evidence>
<dbReference type="PANTHER" id="PTHR19932:SF10">
    <property type="entry name" value="WD REPEAT AND HMG-BOX DNA-BINDING PROTEIN 1"/>
    <property type="match status" value="1"/>
</dbReference>
<evidence type="ECO:0000259" key="7">
    <source>
        <dbReference type="Pfam" id="PF12341"/>
    </source>
</evidence>
<dbReference type="AlphaFoldDB" id="A0A1B2J885"/>
<evidence type="ECO:0000256" key="2">
    <source>
        <dbReference type="ARBA" id="ARBA00022574"/>
    </source>
</evidence>
<dbReference type="GO" id="GO:0003682">
    <property type="term" value="F:chromatin binding"/>
    <property type="evidence" value="ECO:0007669"/>
    <property type="project" value="TreeGrafter"/>
</dbReference>
<keyword evidence="4" id="KW-0539">Nucleus</keyword>
<dbReference type="PROSITE" id="PS50082">
    <property type="entry name" value="WD_REPEATS_2"/>
    <property type="match status" value="1"/>
</dbReference>
<organism evidence="9 10">
    <name type="scientific">Komagataella pastoris</name>
    <name type="common">Yeast</name>
    <name type="synonym">Pichia pastoris</name>
    <dbReference type="NCBI Taxonomy" id="4922"/>
    <lineage>
        <taxon>Eukaryota</taxon>
        <taxon>Fungi</taxon>
        <taxon>Dikarya</taxon>
        <taxon>Ascomycota</taxon>
        <taxon>Saccharomycotina</taxon>
        <taxon>Pichiomycetes</taxon>
        <taxon>Pichiales</taxon>
        <taxon>Pichiaceae</taxon>
        <taxon>Komagataella</taxon>
    </lineage>
</organism>
<evidence type="ECO:0000313" key="9">
    <source>
        <dbReference type="EMBL" id="ANZ74190.1"/>
    </source>
</evidence>
<dbReference type="InterPro" id="IPR048591">
    <property type="entry name" value="WDHD1/CFT4_hel"/>
</dbReference>
<evidence type="ECO:0000256" key="5">
    <source>
        <dbReference type="PROSITE-ProRule" id="PRU00221"/>
    </source>
</evidence>
<dbReference type="Gene3D" id="2.130.10.10">
    <property type="entry name" value="YVTN repeat-like/Quinoprotein amine dehydrogenase"/>
    <property type="match status" value="2"/>
</dbReference>
<keyword evidence="3" id="KW-0677">Repeat</keyword>